<evidence type="ECO:0000313" key="3">
    <source>
        <dbReference type="Proteomes" id="UP000010094"/>
    </source>
</evidence>
<dbReference type="RefSeq" id="XP_009265358.1">
    <property type="nucleotide sequence ID" value="XM_009267083.1"/>
</dbReference>
<dbReference type="PROSITE" id="PS50969">
    <property type="entry name" value="FCP1"/>
    <property type="match status" value="1"/>
</dbReference>
<dbReference type="OrthoDB" id="287041at2759"/>
<dbReference type="InterPro" id="IPR004274">
    <property type="entry name" value="FCP1_dom"/>
</dbReference>
<dbReference type="Pfam" id="PF03031">
    <property type="entry name" value="NIF"/>
    <property type="match status" value="1"/>
</dbReference>
<dbReference type="SMART" id="SM00577">
    <property type="entry name" value="CPDc"/>
    <property type="match status" value="1"/>
</dbReference>
<dbReference type="InterPro" id="IPR036412">
    <property type="entry name" value="HAD-like_sf"/>
</dbReference>
<evidence type="ECO:0000313" key="2">
    <source>
        <dbReference type="EMBL" id="AFN83861.1"/>
    </source>
</evidence>
<protein>
    <recommendedName>
        <fullName evidence="1">FCP1 homology domain-containing protein</fullName>
    </recommendedName>
</protein>
<dbReference type="EMBL" id="CP003529">
    <property type="protein sequence ID" value="AFN83861.1"/>
    <property type="molecule type" value="Genomic_DNA"/>
</dbReference>
<dbReference type="KEGG" id="ero:EROM_100450"/>
<dbReference type="InterPro" id="IPR023214">
    <property type="entry name" value="HAD_sf"/>
</dbReference>
<dbReference type="AlphaFoldDB" id="I6ZVT7"/>
<keyword evidence="3" id="KW-1185">Reference proteome</keyword>
<dbReference type="Gene3D" id="3.40.50.1000">
    <property type="entry name" value="HAD superfamily/HAD-like"/>
    <property type="match status" value="1"/>
</dbReference>
<dbReference type="Proteomes" id="UP000010094">
    <property type="component" value="Chromosome X"/>
</dbReference>
<dbReference type="HOGENOM" id="CLU_078273_0_0_1"/>
<dbReference type="GeneID" id="20564475"/>
<sequence length="311" mass="37055">MSLEKFLQAFKSRMEERRFPYITSSILSFGVGVAILGRPNGFKDQSIIGYIRRAKEKICRFAKERDMSIPTLPPQEQARPTIVFDCEDFLVKKKFSFFSFDFLVTKRSFTDLFLFHSAHIYELVHVSESSVSFSRYLLHRIDPYGCISYKVYCKDKKMFSSKHLNRPLEKFVVISTREGEYHRDFNENILRLEKWQGEPEWGLLGLLNFLHNLHFIGVKDFRDTLKTYFGKNFYNAYERVQKSIFVQRNLFTWDVEKKYRDRVNEINKKRQKDFEKAKRVMDMDLQDRGVKEEEEGSILGYVFSLCIKAFI</sequence>
<dbReference type="SUPFAM" id="SSF56784">
    <property type="entry name" value="HAD-like"/>
    <property type="match status" value="1"/>
</dbReference>
<gene>
    <name evidence="2" type="ordered locus">EROM_100450</name>
</gene>
<evidence type="ECO:0000259" key="1">
    <source>
        <dbReference type="PROSITE" id="PS50969"/>
    </source>
</evidence>
<name>I6ZVT7_ENCRO</name>
<accession>I6ZVT7</accession>
<dbReference type="VEuPathDB" id="MicrosporidiaDB:EROM_100450"/>
<proteinExistence type="predicted"/>
<organism evidence="2 3">
    <name type="scientific">Encephalitozoon romaleae (strain SJ-2008)</name>
    <name type="common">Microsporidian parasite</name>
    <dbReference type="NCBI Taxonomy" id="1178016"/>
    <lineage>
        <taxon>Eukaryota</taxon>
        <taxon>Fungi</taxon>
        <taxon>Fungi incertae sedis</taxon>
        <taxon>Microsporidia</taxon>
        <taxon>Unikaryonidae</taxon>
        <taxon>Encephalitozoon</taxon>
    </lineage>
</organism>
<reference evidence="2 3" key="1">
    <citation type="journal article" date="2012" name="Proc. Natl. Acad. Sci. U.S.A.">
        <title>Gain and loss of multiple functionally related, horizontally transferred genes in the reduced genomes of two microsporidian parasites.</title>
        <authorList>
            <person name="Pombert J.-F."/>
            <person name="Selman M."/>
            <person name="Burki F."/>
            <person name="Bardell F.T."/>
            <person name="Farinelli L."/>
            <person name="Solter L.F."/>
            <person name="Whitman D.W."/>
            <person name="Weiss L.M."/>
            <person name="Corradi N."/>
            <person name="Keeling P.J."/>
        </authorList>
    </citation>
    <scope>NUCLEOTIDE SEQUENCE [LARGE SCALE GENOMIC DNA]</scope>
    <source>
        <strain evidence="2 3">SJ-2008</strain>
    </source>
</reference>
<feature type="domain" description="FCP1 homology" evidence="1">
    <location>
        <begin position="75"/>
        <end position="213"/>
    </location>
</feature>